<reference evidence="1" key="1">
    <citation type="journal article" date="2015" name="Nature">
        <title>Complex archaea that bridge the gap between prokaryotes and eukaryotes.</title>
        <authorList>
            <person name="Spang A."/>
            <person name="Saw J.H."/>
            <person name="Jorgensen S.L."/>
            <person name="Zaremba-Niedzwiedzka K."/>
            <person name="Martijn J."/>
            <person name="Lind A.E."/>
            <person name="van Eijk R."/>
            <person name="Schleper C."/>
            <person name="Guy L."/>
            <person name="Ettema T.J."/>
        </authorList>
    </citation>
    <scope>NUCLEOTIDE SEQUENCE</scope>
</reference>
<organism evidence="1">
    <name type="scientific">marine sediment metagenome</name>
    <dbReference type="NCBI Taxonomy" id="412755"/>
    <lineage>
        <taxon>unclassified sequences</taxon>
        <taxon>metagenomes</taxon>
        <taxon>ecological metagenomes</taxon>
    </lineage>
</organism>
<gene>
    <name evidence="1" type="ORF">LCGC14_0372870</name>
</gene>
<comment type="caution">
    <text evidence="1">The sequence shown here is derived from an EMBL/GenBank/DDBJ whole genome shotgun (WGS) entry which is preliminary data.</text>
</comment>
<dbReference type="EMBL" id="LAZR01000298">
    <property type="protein sequence ID" value="KKN76261.1"/>
    <property type="molecule type" value="Genomic_DNA"/>
</dbReference>
<dbReference type="AlphaFoldDB" id="A0A0F9VS31"/>
<protein>
    <submittedName>
        <fullName evidence="1">Uncharacterized protein</fullName>
    </submittedName>
</protein>
<proteinExistence type="predicted"/>
<sequence length="70" mass="8054">MSNTNNSILVTREVENEEELMANLDNFILACLKEYSKNGSLTKTEMKKWFNDTIDRVVNDAQQSLKAQDL</sequence>
<evidence type="ECO:0000313" key="1">
    <source>
        <dbReference type="EMBL" id="KKN76261.1"/>
    </source>
</evidence>
<name>A0A0F9VS31_9ZZZZ</name>
<accession>A0A0F9VS31</accession>